<comment type="caution">
    <text evidence="1">The sequence shown here is derived from an EMBL/GenBank/DDBJ whole genome shotgun (WGS) entry which is preliminary data.</text>
</comment>
<sequence length="454" mass="51373">MPTSSSLMRRRKGWSPPPAMQSDGPTEDVVVLKEPVYRLNSVDEEANQAMDMGDYDKALYLRMQAMALAKLCLGDPGSSVVGYEDLLPKAHLNISRTYHDMMYADQACWHAQKAMEQCDPRRGGESSSSLLVSTLLALAKAMLQKGDFNCVDYLQRAVLINHDLHGNEHRSNAEIYEAFADFYIHRGDLNFEAKDDKPARVQTKLPDQTSQYDAEEMSILDYQKIDDYEKAMQELHKAWEVIEQSKKRIKGDLNDVKQPQSVHSLLGPIYAKMARTRFKQERFPEASQHYEQAIAAHCATSFMNESAIAQLNFELGVTYHKQKKYEESIRVLDKAAKFCEEHRDVGGYHPLTMHMMQQQGITLYDAGDLLAAKNVFEDLMNLQRAQYGGGSIAVAESLRYLGDISIASKNTTEACGYYKRALKILRKRLGSSDETVKQLVQYIRQLNVQAATAS</sequence>
<protein>
    <submittedName>
        <fullName evidence="1">Uncharacterized protein</fullName>
    </submittedName>
</protein>
<accession>A0ACC2AQH0</accession>
<keyword evidence="2" id="KW-1185">Reference proteome</keyword>
<organism evidence="1 2">
    <name type="scientific">Diphasiastrum complanatum</name>
    <name type="common">Issler's clubmoss</name>
    <name type="synonym">Lycopodium complanatum</name>
    <dbReference type="NCBI Taxonomy" id="34168"/>
    <lineage>
        <taxon>Eukaryota</taxon>
        <taxon>Viridiplantae</taxon>
        <taxon>Streptophyta</taxon>
        <taxon>Embryophyta</taxon>
        <taxon>Tracheophyta</taxon>
        <taxon>Lycopodiopsida</taxon>
        <taxon>Lycopodiales</taxon>
        <taxon>Lycopodiaceae</taxon>
        <taxon>Lycopodioideae</taxon>
        <taxon>Diphasiastrum</taxon>
    </lineage>
</organism>
<proteinExistence type="predicted"/>
<dbReference type="EMBL" id="CM055111">
    <property type="protein sequence ID" value="KAJ7519779.1"/>
    <property type="molecule type" value="Genomic_DNA"/>
</dbReference>
<evidence type="ECO:0000313" key="2">
    <source>
        <dbReference type="Proteomes" id="UP001162992"/>
    </source>
</evidence>
<name>A0ACC2AQH0_DIPCM</name>
<reference evidence="2" key="1">
    <citation type="journal article" date="2024" name="Proc. Natl. Acad. Sci. U.S.A.">
        <title>Extraordinary preservation of gene collinearity over three hundred million years revealed in homosporous lycophytes.</title>
        <authorList>
            <person name="Li C."/>
            <person name="Wickell D."/>
            <person name="Kuo L.Y."/>
            <person name="Chen X."/>
            <person name="Nie B."/>
            <person name="Liao X."/>
            <person name="Peng D."/>
            <person name="Ji J."/>
            <person name="Jenkins J."/>
            <person name="Williams M."/>
            <person name="Shu S."/>
            <person name="Plott C."/>
            <person name="Barry K."/>
            <person name="Rajasekar S."/>
            <person name="Grimwood J."/>
            <person name="Han X."/>
            <person name="Sun S."/>
            <person name="Hou Z."/>
            <person name="He W."/>
            <person name="Dai G."/>
            <person name="Sun C."/>
            <person name="Schmutz J."/>
            <person name="Leebens-Mack J.H."/>
            <person name="Li F.W."/>
            <person name="Wang L."/>
        </authorList>
    </citation>
    <scope>NUCLEOTIDE SEQUENCE [LARGE SCALE GENOMIC DNA]</scope>
    <source>
        <strain evidence="2">cv. PW_Plant_1</strain>
    </source>
</reference>
<evidence type="ECO:0000313" key="1">
    <source>
        <dbReference type="EMBL" id="KAJ7519779.1"/>
    </source>
</evidence>
<gene>
    <name evidence="1" type="ORF">O6H91_20G055200</name>
</gene>
<dbReference type="Proteomes" id="UP001162992">
    <property type="component" value="Chromosome 20"/>
</dbReference>